<dbReference type="PANTHER" id="PTHR46922:SF4">
    <property type="entry name" value="DHHA1 DOMAIN PROTEIN"/>
    <property type="match status" value="1"/>
</dbReference>
<dbReference type="Gene3D" id="3.10.310.30">
    <property type="match status" value="1"/>
</dbReference>
<dbReference type="PANTHER" id="PTHR46922">
    <property type="entry name" value="DHHA1 DOMAIN PROTEIN"/>
    <property type="match status" value="1"/>
</dbReference>
<name>A0A1L2BWU8_9CAUD</name>
<keyword evidence="2" id="KW-1185">Reference proteome</keyword>
<organism evidence="1 2">
    <name type="scientific">Nodularia phage vB_NpeS-2AV2</name>
    <dbReference type="NCBI Taxonomy" id="1777122"/>
    <lineage>
        <taxon>Viruses</taxon>
        <taxon>Duplodnaviria</taxon>
        <taxon>Heunggongvirae</taxon>
        <taxon>Uroviricota</taxon>
        <taxon>Caudoviricetes</taxon>
        <taxon>Ravarandavirus</taxon>
        <taxon>Ravarandavirus rv2AV2</taxon>
    </lineage>
</organism>
<protein>
    <submittedName>
        <fullName evidence="1">Uncharacterized protein</fullName>
    </submittedName>
</protein>
<sequence length="492" mass="56427">MPKRSSNIKILYHKVRPTLDCPDGIYAAYTAKRKFPTAQLIGCIYQQEPPKVNDGDKLIIVDFSFPIEVINGWRDRSCEVILIDHHKTLVDKVREYCTKVLMRSMGVYLQSTRNQQSASSELKQGASALLIDSVFSAVREKQEVKGQPVFQDFLTFLRFTGLFTQIKQQPVWCDRSTSINEVLDLDFSSDRPEDYTHDQWEVFKEFHTLIITQIEKFMDVKGVASLFRYFSDGELSFDIKKCGAVLTWEYFFPDEPVPALLLFAQDRDLWVWRLPHSKQINEALAHVGRTQAIYDELLPLTLEQLTNRFIDLGNILVNPKLEKAKELAAGAVWRDILGYRVLVVELQSLDAYYYNDVMEYLYTHNPDSPFVATYIKLPDDAGYKFSFRSPQIYDGFDVSSIAAKFGGGGHFFAAGAKLRKLPWETTETIETAETNSIEYLVKSFNGTGAEVTMGNFPNHYMAERFIQEVKIYPTYCDRPVWCDVVVDGEPVV</sequence>
<accession>A0A1L2BWU8</accession>
<dbReference type="SUPFAM" id="SSF64182">
    <property type="entry name" value="DHH phosphoesterases"/>
    <property type="match status" value="2"/>
</dbReference>
<evidence type="ECO:0000313" key="1">
    <source>
        <dbReference type="EMBL" id="ALY07507.1"/>
    </source>
</evidence>
<reference evidence="2" key="1">
    <citation type="submission" date="2015-12" db="EMBL/GenBank/DDBJ databases">
        <authorList>
            <person name="Sencilo A."/>
            <person name="Bamford D.H."/>
            <person name="Roine E."/>
        </authorList>
    </citation>
    <scope>NUCLEOTIDE SEQUENCE [LARGE SCALE GENOMIC DNA]</scope>
</reference>
<proteinExistence type="predicted"/>
<dbReference type="InterPro" id="IPR038763">
    <property type="entry name" value="DHH_sf"/>
</dbReference>
<gene>
    <name evidence="1" type="ORF">2AV2_55</name>
</gene>
<dbReference type="Proteomes" id="UP000225722">
    <property type="component" value="Segment"/>
</dbReference>
<dbReference type="EMBL" id="KU230356">
    <property type="protein sequence ID" value="ALY07507.1"/>
    <property type="molecule type" value="Genomic_DNA"/>
</dbReference>
<evidence type="ECO:0000313" key="2">
    <source>
        <dbReference type="Proteomes" id="UP000225722"/>
    </source>
</evidence>